<reference evidence="2" key="1">
    <citation type="submission" date="2022-11" db="UniProtKB">
        <authorList>
            <consortium name="WormBaseParasite"/>
        </authorList>
    </citation>
    <scope>IDENTIFICATION</scope>
</reference>
<keyword evidence="1" id="KW-1185">Reference proteome</keyword>
<accession>A0A915KZ77</accession>
<dbReference type="WBParaSite" id="nRc.2.0.1.t43485-RA">
    <property type="protein sequence ID" value="nRc.2.0.1.t43485-RA"/>
    <property type="gene ID" value="nRc.2.0.1.g43485"/>
</dbReference>
<dbReference type="AlphaFoldDB" id="A0A915KZ77"/>
<protein>
    <submittedName>
        <fullName evidence="2">Uncharacterized protein</fullName>
    </submittedName>
</protein>
<evidence type="ECO:0000313" key="2">
    <source>
        <dbReference type="WBParaSite" id="nRc.2.0.1.t43485-RA"/>
    </source>
</evidence>
<sequence>MSRADSLKKAVKQIIDQASKAIDEQNEQTIFLNLKLGRVNFGRSRLFDGRFCARRSDPHDGHNVDVFGTKRQRWYTVVSIEQKNKIKKEKKTKKTLKSKE</sequence>
<evidence type="ECO:0000313" key="1">
    <source>
        <dbReference type="Proteomes" id="UP000887565"/>
    </source>
</evidence>
<name>A0A915KZ77_ROMCU</name>
<organism evidence="1 2">
    <name type="scientific">Romanomermis culicivorax</name>
    <name type="common">Nematode worm</name>
    <dbReference type="NCBI Taxonomy" id="13658"/>
    <lineage>
        <taxon>Eukaryota</taxon>
        <taxon>Metazoa</taxon>
        <taxon>Ecdysozoa</taxon>
        <taxon>Nematoda</taxon>
        <taxon>Enoplea</taxon>
        <taxon>Dorylaimia</taxon>
        <taxon>Mermithida</taxon>
        <taxon>Mermithoidea</taxon>
        <taxon>Mermithidae</taxon>
        <taxon>Romanomermis</taxon>
    </lineage>
</organism>
<proteinExistence type="predicted"/>
<dbReference type="Proteomes" id="UP000887565">
    <property type="component" value="Unplaced"/>
</dbReference>